<dbReference type="Pfam" id="PF25212">
    <property type="entry name" value="HVO_A0114"/>
    <property type="match status" value="1"/>
</dbReference>
<dbReference type="SUPFAM" id="SSF46785">
    <property type="entry name" value="Winged helix' DNA-binding domain"/>
    <property type="match status" value="1"/>
</dbReference>
<evidence type="ECO:0000313" key="2">
    <source>
        <dbReference type="Proteomes" id="UP000191133"/>
    </source>
</evidence>
<protein>
    <submittedName>
        <fullName evidence="1">Helix-turn-helix domain-containing protein</fullName>
    </submittedName>
</protein>
<dbReference type="AlphaFoldDB" id="A0A1W1H2K0"/>
<evidence type="ECO:0000313" key="1">
    <source>
        <dbReference type="EMBL" id="SLM25835.1"/>
    </source>
</evidence>
<organism evidence="1 2">
    <name type="scientific">Stenotrophomonas indicatrix</name>
    <dbReference type="NCBI Taxonomy" id="2045451"/>
    <lineage>
        <taxon>Bacteria</taxon>
        <taxon>Pseudomonadati</taxon>
        <taxon>Pseudomonadota</taxon>
        <taxon>Gammaproteobacteria</taxon>
        <taxon>Lysobacterales</taxon>
        <taxon>Lysobacteraceae</taxon>
        <taxon>Stenotrophomonas</taxon>
    </lineage>
</organism>
<sequence length="130" mass="14440">MIYRSQCNPAPMTDSDTCRSPVQSTFRRCVIGGERKDRSAPPQVTEGAIAFSTLSSLAAVLSDENRRLLRLLRELQPRSLTELSEHCGRKVPSLSRTLRMMEGYGLVELKRVGASVVPSAMATRFLIELD</sequence>
<accession>A0A1W1H2K0</accession>
<dbReference type="Gene3D" id="1.10.10.10">
    <property type="entry name" value="Winged helix-like DNA-binding domain superfamily/Winged helix DNA-binding domain"/>
    <property type="match status" value="1"/>
</dbReference>
<dbReference type="Proteomes" id="UP000191133">
    <property type="component" value="Unassembled WGS sequence"/>
</dbReference>
<dbReference type="InterPro" id="IPR036390">
    <property type="entry name" value="WH_DNA-bd_sf"/>
</dbReference>
<reference evidence="2" key="1">
    <citation type="submission" date="2016-10" db="EMBL/GenBank/DDBJ databases">
        <authorList>
            <person name="Varghese N."/>
        </authorList>
    </citation>
    <scope>NUCLEOTIDE SEQUENCE [LARGE SCALE GENOMIC DNA]</scope>
    <source>
        <strain evidence="2">92MFCol6.1</strain>
    </source>
</reference>
<gene>
    <name evidence="1" type="ORF">SAMN04488690_3589</name>
</gene>
<dbReference type="EMBL" id="FWEU01000005">
    <property type="protein sequence ID" value="SLM25835.1"/>
    <property type="molecule type" value="Genomic_DNA"/>
</dbReference>
<name>A0A1W1H2K0_9GAMM</name>
<dbReference type="InterPro" id="IPR036388">
    <property type="entry name" value="WH-like_DNA-bd_sf"/>
</dbReference>
<proteinExistence type="predicted"/>